<keyword evidence="2" id="KW-1133">Transmembrane helix</keyword>
<feature type="compositionally biased region" description="Basic and acidic residues" evidence="1">
    <location>
        <begin position="64"/>
        <end position="75"/>
    </location>
</feature>
<name>A0ABS5L8T0_9ACTN</name>
<feature type="region of interest" description="Disordered" evidence="1">
    <location>
        <begin position="61"/>
        <end position="81"/>
    </location>
</feature>
<gene>
    <name evidence="3" type="ORF">KGQ19_48755</name>
</gene>
<keyword evidence="4" id="KW-1185">Reference proteome</keyword>
<feature type="transmembrane region" description="Helical" evidence="2">
    <location>
        <begin position="36"/>
        <end position="54"/>
    </location>
</feature>
<evidence type="ECO:0000313" key="3">
    <source>
        <dbReference type="EMBL" id="MBS2554768.1"/>
    </source>
</evidence>
<evidence type="ECO:0000313" key="4">
    <source>
        <dbReference type="Proteomes" id="UP000730482"/>
    </source>
</evidence>
<comment type="caution">
    <text evidence="3">The sequence shown here is derived from an EMBL/GenBank/DDBJ whole genome shotgun (WGS) entry which is preliminary data.</text>
</comment>
<keyword evidence="2" id="KW-0472">Membrane</keyword>
<keyword evidence="2" id="KW-0812">Transmembrane</keyword>
<evidence type="ECO:0000256" key="2">
    <source>
        <dbReference type="SAM" id="Phobius"/>
    </source>
</evidence>
<evidence type="ECO:0000256" key="1">
    <source>
        <dbReference type="SAM" id="MobiDB-lite"/>
    </source>
</evidence>
<organism evidence="3 4">
    <name type="scientific">Catenulispora pinistramenti</name>
    <dbReference type="NCBI Taxonomy" id="2705254"/>
    <lineage>
        <taxon>Bacteria</taxon>
        <taxon>Bacillati</taxon>
        <taxon>Actinomycetota</taxon>
        <taxon>Actinomycetes</taxon>
        <taxon>Catenulisporales</taxon>
        <taxon>Catenulisporaceae</taxon>
        <taxon>Catenulispora</taxon>
    </lineage>
</organism>
<feature type="non-terminal residue" evidence="3">
    <location>
        <position position="1"/>
    </location>
</feature>
<dbReference type="Proteomes" id="UP000730482">
    <property type="component" value="Unassembled WGS sequence"/>
</dbReference>
<sequence length="81" mass="8422">HGQGRVLGTMALGLACVLLVSGSIEGFVTGHTSAPVRLTIGFAAETLFLVYVFYVGRRAASRGETGDVSRADRADAVPTRA</sequence>
<accession>A0ABS5L8T0</accession>
<reference evidence="3 4" key="1">
    <citation type="submission" date="2020-02" db="EMBL/GenBank/DDBJ databases">
        <title>Acidophilic actinobacteria isolated from forest soil.</title>
        <authorList>
            <person name="Golinska P."/>
        </authorList>
    </citation>
    <scope>NUCLEOTIDE SEQUENCE [LARGE SCALE GENOMIC DNA]</scope>
    <source>
        <strain evidence="3 4">NL8</strain>
    </source>
</reference>
<dbReference type="EMBL" id="JAAFYZ010000515">
    <property type="protein sequence ID" value="MBS2554768.1"/>
    <property type="molecule type" value="Genomic_DNA"/>
</dbReference>
<proteinExistence type="predicted"/>
<protein>
    <submittedName>
        <fullName evidence="3">Stage II sporulation protein M</fullName>
    </submittedName>
</protein>